<dbReference type="AlphaFoldDB" id="A0A9X1LUL4"/>
<comment type="caution">
    <text evidence="2">The sequence shown here is derived from an EMBL/GenBank/DDBJ whole genome shotgun (WGS) entry which is preliminary data.</text>
</comment>
<dbReference type="Proteomes" id="UP001139354">
    <property type="component" value="Unassembled WGS sequence"/>
</dbReference>
<organism evidence="2 3">
    <name type="scientific">Microbacterium allomyrinae</name>
    <dbReference type="NCBI Taxonomy" id="2830666"/>
    <lineage>
        <taxon>Bacteria</taxon>
        <taxon>Bacillati</taxon>
        <taxon>Actinomycetota</taxon>
        <taxon>Actinomycetes</taxon>
        <taxon>Micrococcales</taxon>
        <taxon>Microbacteriaceae</taxon>
        <taxon>Microbacterium</taxon>
    </lineage>
</organism>
<proteinExistence type="predicted"/>
<gene>
    <name evidence="2" type="ORF">KEC57_06435</name>
</gene>
<evidence type="ECO:0000313" key="2">
    <source>
        <dbReference type="EMBL" id="MCC2031820.1"/>
    </source>
</evidence>
<evidence type="ECO:0000256" key="1">
    <source>
        <dbReference type="SAM" id="MobiDB-lite"/>
    </source>
</evidence>
<sequence length="170" mass="19410">MAGRGPAPKASDQRARRNKDVLQLRVLPATATTQPSLPTIYFDVEIERPGEAKETVKRRFNWPTATRGWWSMLAHHPLAPEFTDLDWSYLAETALIHAHFWKGDMRVASELRLREAKYGFTPEDRARLRLQFAIANTAEIEAKERLKAHHDQAPGSSRDRARGIARRDTA</sequence>
<evidence type="ECO:0000313" key="3">
    <source>
        <dbReference type="Proteomes" id="UP001139354"/>
    </source>
</evidence>
<feature type="region of interest" description="Disordered" evidence="1">
    <location>
        <begin position="147"/>
        <end position="170"/>
    </location>
</feature>
<keyword evidence="3" id="KW-1185">Reference proteome</keyword>
<dbReference type="Pfam" id="PF25673">
    <property type="entry name" value="Terminase_7"/>
    <property type="match status" value="1"/>
</dbReference>
<dbReference type="InterPro" id="IPR057972">
    <property type="entry name" value="Terminase_7"/>
</dbReference>
<accession>A0A9X1LUL4</accession>
<name>A0A9X1LUL4_9MICO</name>
<dbReference type="EMBL" id="JAGTTN010000002">
    <property type="protein sequence ID" value="MCC2031820.1"/>
    <property type="molecule type" value="Genomic_DNA"/>
</dbReference>
<protein>
    <submittedName>
        <fullName evidence="2">Uncharacterized protein</fullName>
    </submittedName>
</protein>
<dbReference type="RefSeq" id="WP_229383752.1">
    <property type="nucleotide sequence ID" value="NZ_JAGTTN010000002.1"/>
</dbReference>
<reference evidence="2" key="1">
    <citation type="submission" date="2021-04" db="EMBL/GenBank/DDBJ databases">
        <title>Microbacterium tenobrionis sp. nov. and Microbacterium allomyrinae sp. nov., isolated from larvae of Tenobrio molitor and Allomyrina dichotoma, respectively.</title>
        <authorList>
            <person name="Lee S.D."/>
        </authorList>
    </citation>
    <scope>NUCLEOTIDE SEQUENCE</scope>
    <source>
        <strain evidence="2">BWT-G7</strain>
    </source>
</reference>